<reference evidence="2 3" key="1">
    <citation type="submission" date="2014-06" db="EMBL/GenBank/DDBJ databases">
        <title>Evolutionary Origins and Diversification of the Mycorrhizal Mutualists.</title>
        <authorList>
            <consortium name="DOE Joint Genome Institute"/>
            <consortium name="Mycorrhizal Genomics Consortium"/>
            <person name="Kohler A."/>
            <person name="Kuo A."/>
            <person name="Nagy L.G."/>
            <person name="Floudas D."/>
            <person name="Copeland A."/>
            <person name="Barry K.W."/>
            <person name="Cichocki N."/>
            <person name="Veneault-Fourrey C."/>
            <person name="LaButti K."/>
            <person name="Lindquist E.A."/>
            <person name="Lipzen A."/>
            <person name="Lundell T."/>
            <person name="Morin E."/>
            <person name="Murat C."/>
            <person name="Riley R."/>
            <person name="Ohm R."/>
            <person name="Sun H."/>
            <person name="Tunlid A."/>
            <person name="Henrissat B."/>
            <person name="Grigoriev I.V."/>
            <person name="Hibbett D.S."/>
            <person name="Martin F."/>
        </authorList>
    </citation>
    <scope>NUCLEOTIDE SEQUENCE [LARGE SCALE GENOMIC DNA]</scope>
    <source>
        <strain evidence="2 3">FD-325 SS-3</strain>
    </source>
</reference>
<dbReference type="Proteomes" id="UP000053263">
    <property type="component" value="Unassembled WGS sequence"/>
</dbReference>
<dbReference type="OrthoDB" id="2793825at2759"/>
<gene>
    <name evidence="2" type="ORF">PLICRDRAFT_119277</name>
</gene>
<evidence type="ECO:0000256" key="1">
    <source>
        <dbReference type="SAM" id="MobiDB-lite"/>
    </source>
</evidence>
<dbReference type="AlphaFoldDB" id="A0A0C9T361"/>
<dbReference type="EMBL" id="KN832575">
    <property type="protein sequence ID" value="KII83689.1"/>
    <property type="molecule type" value="Genomic_DNA"/>
</dbReference>
<evidence type="ECO:0000313" key="3">
    <source>
        <dbReference type="Proteomes" id="UP000053263"/>
    </source>
</evidence>
<protein>
    <submittedName>
        <fullName evidence="2">Uncharacterized protein</fullName>
    </submittedName>
</protein>
<feature type="non-terminal residue" evidence="2">
    <location>
        <position position="1"/>
    </location>
</feature>
<feature type="compositionally biased region" description="Polar residues" evidence="1">
    <location>
        <begin position="40"/>
        <end position="59"/>
    </location>
</feature>
<organism evidence="2 3">
    <name type="scientific">Plicaturopsis crispa FD-325 SS-3</name>
    <dbReference type="NCBI Taxonomy" id="944288"/>
    <lineage>
        <taxon>Eukaryota</taxon>
        <taxon>Fungi</taxon>
        <taxon>Dikarya</taxon>
        <taxon>Basidiomycota</taxon>
        <taxon>Agaricomycotina</taxon>
        <taxon>Agaricomycetes</taxon>
        <taxon>Agaricomycetidae</taxon>
        <taxon>Amylocorticiales</taxon>
        <taxon>Amylocorticiaceae</taxon>
        <taxon>Plicatura</taxon>
        <taxon>Plicaturopsis crispa</taxon>
    </lineage>
</organism>
<feature type="region of interest" description="Disordered" evidence="1">
    <location>
        <begin position="1"/>
        <end position="59"/>
    </location>
</feature>
<keyword evidence="3" id="KW-1185">Reference proteome</keyword>
<proteinExistence type="predicted"/>
<name>A0A0C9T361_PLICR</name>
<sequence>IDRIGDTGEPCGMPFSTGLDSPRIPSRQITALRSERNDATHSTSGSGILFSRSTVSSRG</sequence>
<dbReference type="HOGENOM" id="CLU_2832144_0_0_1"/>
<evidence type="ECO:0000313" key="2">
    <source>
        <dbReference type="EMBL" id="KII83689.1"/>
    </source>
</evidence>
<accession>A0A0C9T361</accession>